<dbReference type="Proteomes" id="UP001189429">
    <property type="component" value="Unassembled WGS sequence"/>
</dbReference>
<accession>A0ABN9S0L5</accession>
<organism evidence="1 2">
    <name type="scientific">Prorocentrum cordatum</name>
    <dbReference type="NCBI Taxonomy" id="2364126"/>
    <lineage>
        <taxon>Eukaryota</taxon>
        <taxon>Sar</taxon>
        <taxon>Alveolata</taxon>
        <taxon>Dinophyceae</taxon>
        <taxon>Prorocentrales</taxon>
        <taxon>Prorocentraceae</taxon>
        <taxon>Prorocentrum</taxon>
    </lineage>
</organism>
<reference evidence="1" key="1">
    <citation type="submission" date="2023-10" db="EMBL/GenBank/DDBJ databases">
        <authorList>
            <person name="Chen Y."/>
            <person name="Shah S."/>
            <person name="Dougan E. K."/>
            <person name="Thang M."/>
            <person name="Chan C."/>
        </authorList>
    </citation>
    <scope>NUCLEOTIDE SEQUENCE [LARGE SCALE GENOMIC DNA]</scope>
</reference>
<feature type="non-terminal residue" evidence="1">
    <location>
        <position position="1"/>
    </location>
</feature>
<sequence>VLKENICGGGCPCPMRGRRCPELAAGELDRFLEDTFCAEVGQFVVEHCAGLAEPDKATLLMDFESGKRRIALQLRIKTDAWRCLPLRLVGLGHHDPTIARRSPLKSVQCSCLERSSVPGPISTLHRTTASSGEQRGGQKYVVSHPQVEFVARSFLSCGA</sequence>
<evidence type="ECO:0000313" key="1">
    <source>
        <dbReference type="EMBL" id="CAK0822999.1"/>
    </source>
</evidence>
<evidence type="ECO:0000313" key="2">
    <source>
        <dbReference type="Proteomes" id="UP001189429"/>
    </source>
</evidence>
<protein>
    <recommendedName>
        <fullName evidence="3">Inositol-pentakisphosphate 2-kinase</fullName>
    </recommendedName>
</protein>
<evidence type="ECO:0008006" key="3">
    <source>
        <dbReference type="Google" id="ProtNLM"/>
    </source>
</evidence>
<name>A0ABN9S0L5_9DINO</name>
<gene>
    <name evidence="1" type="ORF">PCOR1329_LOCUS23872</name>
</gene>
<proteinExistence type="predicted"/>
<comment type="caution">
    <text evidence="1">The sequence shown here is derived from an EMBL/GenBank/DDBJ whole genome shotgun (WGS) entry which is preliminary data.</text>
</comment>
<dbReference type="EMBL" id="CAUYUJ010008142">
    <property type="protein sequence ID" value="CAK0822999.1"/>
    <property type="molecule type" value="Genomic_DNA"/>
</dbReference>
<keyword evidence="2" id="KW-1185">Reference proteome</keyword>